<accession>A0A381QX49</accession>
<dbReference type="Pfam" id="PF06439">
    <property type="entry name" value="3keto-disac_hyd"/>
    <property type="match status" value="1"/>
</dbReference>
<sequence>MKYLYIIGICLFLGYLSYDIGINPDGYKKDKKIEKSKVVEPKQAKMLEKEKSKIVKPKQAKMLEKDRKALGALGQINNDWKYLSDGKSFNGWHIFKKDSVNDSWTIEDGAFVYVGATDGNSTGNDLISDREFTSFILSIDWKVSKGANSGIFYGVNENSDFNQPYFTAPEIQVIDNNNYDWSSGIDGETAIHTAGALYDLVGPSENNAKSFGEWNNYIIEINHNINRGSVSLNGINIVNFPLSGEEWDEMISDSKFKDWSEFGKHKTGRIGLQDHGGRVSYKNIKIKEL</sequence>
<evidence type="ECO:0000259" key="1">
    <source>
        <dbReference type="Pfam" id="PF06439"/>
    </source>
</evidence>
<dbReference type="AlphaFoldDB" id="A0A381QX49"/>
<dbReference type="SUPFAM" id="SSF56935">
    <property type="entry name" value="Porins"/>
    <property type="match status" value="1"/>
</dbReference>
<dbReference type="InterPro" id="IPR010496">
    <property type="entry name" value="AL/BT2_dom"/>
</dbReference>
<protein>
    <recommendedName>
        <fullName evidence="1">3-keto-alpha-glucoside-1,2-lyase/3-keto-2-hydroxy-glucal hydratase domain-containing protein</fullName>
    </recommendedName>
</protein>
<name>A0A381QX49_9ZZZZ</name>
<evidence type="ECO:0000313" key="2">
    <source>
        <dbReference type="EMBL" id="SUZ83148.1"/>
    </source>
</evidence>
<gene>
    <name evidence="2" type="ORF">METZ01_LOCUS36002</name>
</gene>
<dbReference type="EMBL" id="UINC01001538">
    <property type="protein sequence ID" value="SUZ83148.1"/>
    <property type="molecule type" value="Genomic_DNA"/>
</dbReference>
<proteinExistence type="predicted"/>
<dbReference type="GO" id="GO:0016787">
    <property type="term" value="F:hydrolase activity"/>
    <property type="evidence" value="ECO:0007669"/>
    <property type="project" value="InterPro"/>
</dbReference>
<organism evidence="2">
    <name type="scientific">marine metagenome</name>
    <dbReference type="NCBI Taxonomy" id="408172"/>
    <lineage>
        <taxon>unclassified sequences</taxon>
        <taxon>metagenomes</taxon>
        <taxon>ecological metagenomes</taxon>
    </lineage>
</organism>
<reference evidence="2" key="1">
    <citation type="submission" date="2018-05" db="EMBL/GenBank/DDBJ databases">
        <authorList>
            <person name="Lanie J.A."/>
            <person name="Ng W.-L."/>
            <person name="Kazmierczak K.M."/>
            <person name="Andrzejewski T.M."/>
            <person name="Davidsen T.M."/>
            <person name="Wayne K.J."/>
            <person name="Tettelin H."/>
            <person name="Glass J.I."/>
            <person name="Rusch D."/>
            <person name="Podicherti R."/>
            <person name="Tsui H.-C.T."/>
            <person name="Winkler M.E."/>
        </authorList>
    </citation>
    <scope>NUCLEOTIDE SEQUENCE</scope>
</reference>
<feature type="domain" description="3-keto-alpha-glucoside-1,2-lyase/3-keto-2-hydroxy-glucal hydratase" evidence="1">
    <location>
        <begin position="79"/>
        <end position="287"/>
    </location>
</feature>
<dbReference type="Gene3D" id="2.60.120.560">
    <property type="entry name" value="Exo-inulinase, domain 1"/>
    <property type="match status" value="1"/>
</dbReference>